<dbReference type="RefSeq" id="WP_091618863.1">
    <property type="nucleotide sequence ID" value="NZ_FNZN01000001.1"/>
</dbReference>
<name>A0A1H7FRZ9_9FLAO</name>
<evidence type="ECO:0008006" key="3">
    <source>
        <dbReference type="Google" id="ProtNLM"/>
    </source>
</evidence>
<evidence type="ECO:0000313" key="1">
    <source>
        <dbReference type="EMBL" id="SEK28876.1"/>
    </source>
</evidence>
<dbReference type="STRING" id="228957.SAMN04488008_101207"/>
<evidence type="ECO:0000313" key="2">
    <source>
        <dbReference type="Proteomes" id="UP000198990"/>
    </source>
</evidence>
<organism evidence="1 2">
    <name type="scientific">Maribacter orientalis</name>
    <dbReference type="NCBI Taxonomy" id="228957"/>
    <lineage>
        <taxon>Bacteria</taxon>
        <taxon>Pseudomonadati</taxon>
        <taxon>Bacteroidota</taxon>
        <taxon>Flavobacteriia</taxon>
        <taxon>Flavobacteriales</taxon>
        <taxon>Flavobacteriaceae</taxon>
        <taxon>Maribacter</taxon>
    </lineage>
</organism>
<dbReference type="EMBL" id="FNZN01000001">
    <property type="protein sequence ID" value="SEK28876.1"/>
    <property type="molecule type" value="Genomic_DNA"/>
</dbReference>
<dbReference type="OrthoDB" id="979732at2"/>
<dbReference type="AlphaFoldDB" id="A0A1H7FRZ9"/>
<sequence>MLNSQKFGIELYENLGKLFYAMASTDGTVHTKEVDHLRSYIRSYWLDIDAIEDEYGSDAAFRIETTFDWCLEYEKEAKDCFKQFKEFYKEHVKMFTPDIKRLTLDTATAMANAFAGKNKAELILLSKIEILFR</sequence>
<gene>
    <name evidence="1" type="ORF">SAMN04488008_101207</name>
</gene>
<dbReference type="Proteomes" id="UP000198990">
    <property type="component" value="Unassembled WGS sequence"/>
</dbReference>
<dbReference type="InterPro" id="IPR029024">
    <property type="entry name" value="TerB-like"/>
</dbReference>
<keyword evidence="2" id="KW-1185">Reference proteome</keyword>
<reference evidence="2" key="1">
    <citation type="submission" date="2016-10" db="EMBL/GenBank/DDBJ databases">
        <authorList>
            <person name="Varghese N."/>
            <person name="Submissions S."/>
        </authorList>
    </citation>
    <scope>NUCLEOTIDE SEQUENCE [LARGE SCALE GENOMIC DNA]</scope>
    <source>
        <strain evidence="2">DSM 16471</strain>
    </source>
</reference>
<dbReference type="SUPFAM" id="SSF158682">
    <property type="entry name" value="TerB-like"/>
    <property type="match status" value="1"/>
</dbReference>
<proteinExistence type="predicted"/>
<accession>A0A1H7FRZ9</accession>
<protein>
    <recommendedName>
        <fullName evidence="3">Co-chaperone DjlA N-terminal domain-containing protein</fullName>
    </recommendedName>
</protein>